<protein>
    <submittedName>
        <fullName evidence="2">Uncharacterized protein LOC111605457</fullName>
    </submittedName>
</protein>
<accession>A0A6J1MJZ9</accession>
<dbReference type="AlphaFoldDB" id="A0A6J1MJZ9"/>
<dbReference type="CTD" id="32102"/>
<dbReference type="OMA" id="GHLEFRK"/>
<dbReference type="OrthoDB" id="7934209at2759"/>
<evidence type="ECO:0000313" key="2">
    <source>
        <dbReference type="RefSeq" id="XP_023179747.1"/>
    </source>
</evidence>
<dbReference type="RefSeq" id="XP_023179747.1">
    <property type="nucleotide sequence ID" value="XM_023323979.1"/>
</dbReference>
<organism evidence="1 2">
    <name type="scientific">Drosophila hydei</name>
    <name type="common">Fruit fly</name>
    <dbReference type="NCBI Taxonomy" id="7224"/>
    <lineage>
        <taxon>Eukaryota</taxon>
        <taxon>Metazoa</taxon>
        <taxon>Ecdysozoa</taxon>
        <taxon>Arthropoda</taxon>
        <taxon>Hexapoda</taxon>
        <taxon>Insecta</taxon>
        <taxon>Pterygota</taxon>
        <taxon>Neoptera</taxon>
        <taxon>Endopterygota</taxon>
        <taxon>Diptera</taxon>
        <taxon>Brachycera</taxon>
        <taxon>Muscomorpha</taxon>
        <taxon>Ephydroidea</taxon>
        <taxon>Drosophilidae</taxon>
        <taxon>Drosophila</taxon>
    </lineage>
</organism>
<evidence type="ECO:0000313" key="1">
    <source>
        <dbReference type="Proteomes" id="UP000504633"/>
    </source>
</evidence>
<proteinExistence type="predicted"/>
<sequence length="184" mass="20582">MEAESNISARERCANPPSVCLSDVDDISDVDVEDVVDKLHKTITSKPIYDEKRSIFNTTLDLTDADSECQSAGANVDAYVASVAEEKQLWETFTTKILHKSDPGKMLATKPSGEQQAYLNQGPNFPSFMRNFSNLMDDGNAFIRQHEEMQDLQENLMDCCMIIQQQRQHNCLAESLANGISITK</sequence>
<dbReference type="Proteomes" id="UP000504633">
    <property type="component" value="Unplaced"/>
</dbReference>
<reference evidence="2" key="1">
    <citation type="submission" date="2025-08" db="UniProtKB">
        <authorList>
            <consortium name="RefSeq"/>
        </authorList>
    </citation>
    <scope>IDENTIFICATION</scope>
    <source>
        <strain evidence="2">15085-1641.00</strain>
        <tissue evidence="2">Whole body</tissue>
    </source>
</reference>
<gene>
    <name evidence="2" type="primary">LOC111605457</name>
</gene>
<dbReference type="KEGG" id="dhe:111605457"/>
<name>A0A6J1MJZ9_DROHY</name>
<dbReference type="GeneID" id="111605457"/>
<keyword evidence="1" id="KW-1185">Reference proteome</keyword>